<dbReference type="CDD" id="cd22157">
    <property type="entry name" value="F-box_AtFBW1-like"/>
    <property type="match status" value="1"/>
</dbReference>
<dbReference type="NCBIfam" id="TIGR01640">
    <property type="entry name" value="F_box_assoc_1"/>
    <property type="match status" value="1"/>
</dbReference>
<name>A0A218WQF3_PUNGR</name>
<evidence type="ECO:0000313" key="2">
    <source>
        <dbReference type="EMBL" id="OWM74590.1"/>
    </source>
</evidence>
<dbReference type="Gene3D" id="1.20.1280.50">
    <property type="match status" value="1"/>
</dbReference>
<dbReference type="PROSITE" id="PS50181">
    <property type="entry name" value="FBOX"/>
    <property type="match status" value="1"/>
</dbReference>
<dbReference type="EMBL" id="MTKT01003711">
    <property type="protein sequence ID" value="OWM74590.1"/>
    <property type="molecule type" value="Genomic_DNA"/>
</dbReference>
<comment type="caution">
    <text evidence="2">The sequence shown here is derived from an EMBL/GenBank/DDBJ whole genome shotgun (WGS) entry which is preliminary data.</text>
</comment>
<dbReference type="InterPro" id="IPR036047">
    <property type="entry name" value="F-box-like_dom_sf"/>
</dbReference>
<dbReference type="InterPro" id="IPR013187">
    <property type="entry name" value="F-box-assoc_dom_typ3"/>
</dbReference>
<organism evidence="2 3">
    <name type="scientific">Punica granatum</name>
    <name type="common">Pomegranate</name>
    <dbReference type="NCBI Taxonomy" id="22663"/>
    <lineage>
        <taxon>Eukaryota</taxon>
        <taxon>Viridiplantae</taxon>
        <taxon>Streptophyta</taxon>
        <taxon>Embryophyta</taxon>
        <taxon>Tracheophyta</taxon>
        <taxon>Spermatophyta</taxon>
        <taxon>Magnoliopsida</taxon>
        <taxon>eudicotyledons</taxon>
        <taxon>Gunneridae</taxon>
        <taxon>Pentapetalae</taxon>
        <taxon>rosids</taxon>
        <taxon>malvids</taxon>
        <taxon>Myrtales</taxon>
        <taxon>Lythraceae</taxon>
        <taxon>Punica</taxon>
    </lineage>
</organism>
<dbReference type="PANTHER" id="PTHR31111">
    <property type="entry name" value="BNAA05G37150D PROTEIN-RELATED"/>
    <property type="match status" value="1"/>
</dbReference>
<gene>
    <name evidence="2" type="ORF">CDL15_Pgr005170</name>
</gene>
<dbReference type="AlphaFoldDB" id="A0A218WQF3"/>
<proteinExistence type="predicted"/>
<protein>
    <recommendedName>
        <fullName evidence="1">F-box domain-containing protein</fullName>
    </recommendedName>
</protein>
<evidence type="ECO:0000313" key="3">
    <source>
        <dbReference type="Proteomes" id="UP000197138"/>
    </source>
</evidence>
<reference evidence="3" key="1">
    <citation type="journal article" date="2017" name="Plant J.">
        <title>The pomegranate (Punica granatum L.) genome and the genomics of punicalagin biosynthesis.</title>
        <authorList>
            <person name="Qin G."/>
            <person name="Xu C."/>
            <person name="Ming R."/>
            <person name="Tang H."/>
            <person name="Guyot R."/>
            <person name="Kramer E.M."/>
            <person name="Hu Y."/>
            <person name="Yi X."/>
            <person name="Qi Y."/>
            <person name="Xu X."/>
            <person name="Gao Z."/>
            <person name="Pan H."/>
            <person name="Jian J."/>
            <person name="Tian Y."/>
            <person name="Yue Z."/>
            <person name="Xu Y."/>
        </authorList>
    </citation>
    <scope>NUCLEOTIDE SEQUENCE [LARGE SCALE GENOMIC DNA]</scope>
    <source>
        <strain evidence="3">cv. Dabenzi</strain>
    </source>
</reference>
<dbReference type="SMART" id="SM00256">
    <property type="entry name" value="FBOX"/>
    <property type="match status" value="1"/>
</dbReference>
<sequence length="394" mass="44733">MEKSSSQSSNTFLPQEIIWDILLRLPVRSLCRFRCVSTLWRSIISDPQFVSSHFARSSAHPKLLFTVNECVPGSDGYIIRMVIEGLPIIRLVKGKFFFSADYPQDPEDLVQVSSSHGRISTTGFTISQSVGGLVCIDTDEGIQICNPSTGECITFPTLPDRASDCFLGYDPIEKKHKLLRSSYLEPLTEIDVLTLGEKEWKRINLDLGFIVDLGESVCIDGVMHIYALSVDHESYFLLFDVRSENFRAIPFPEEYEYDARRYLMEFGGRAALVDYHAVAVEGLGGEIRLWILKDAQNQVWSCKTVTPSLHLGDTLSYKPLCVGVTHEGELIFAPPLYMGPFHCYLYHVENATFRKVEIRGLYERIIGLRCLYDDKVAVSYHVESLQSLRDIRFD</sequence>
<dbReference type="Pfam" id="PF08268">
    <property type="entry name" value="FBA_3"/>
    <property type="match status" value="1"/>
</dbReference>
<feature type="domain" description="F-box" evidence="1">
    <location>
        <begin position="7"/>
        <end position="57"/>
    </location>
</feature>
<dbReference type="Pfam" id="PF00646">
    <property type="entry name" value="F-box"/>
    <property type="match status" value="1"/>
</dbReference>
<evidence type="ECO:0000259" key="1">
    <source>
        <dbReference type="PROSITE" id="PS50181"/>
    </source>
</evidence>
<dbReference type="SUPFAM" id="SSF81383">
    <property type="entry name" value="F-box domain"/>
    <property type="match status" value="1"/>
</dbReference>
<dbReference type="InterPro" id="IPR001810">
    <property type="entry name" value="F-box_dom"/>
</dbReference>
<accession>A0A218WQF3</accession>
<dbReference type="Proteomes" id="UP000197138">
    <property type="component" value="Unassembled WGS sequence"/>
</dbReference>
<dbReference type="PANTHER" id="PTHR31111:SF138">
    <property type="entry name" value="F-BOX ASSOCIATED DOMAIN-CONTAINING PROTEIN"/>
    <property type="match status" value="1"/>
</dbReference>
<dbReference type="InterPro" id="IPR017451">
    <property type="entry name" value="F-box-assoc_interact_dom"/>
</dbReference>